<dbReference type="AlphaFoldDB" id="A0A931JB52"/>
<dbReference type="SUPFAM" id="SSF52172">
    <property type="entry name" value="CheY-like"/>
    <property type="match status" value="1"/>
</dbReference>
<name>A0A931JB52_9BURK</name>
<feature type="domain" description="Response regulatory" evidence="2">
    <location>
        <begin position="5"/>
        <end position="124"/>
    </location>
</feature>
<keyword evidence="1" id="KW-0597">Phosphoprotein</keyword>
<dbReference type="RefSeq" id="WP_198113231.1">
    <property type="nucleotide sequence ID" value="NZ_JAEDAK010000021.1"/>
</dbReference>
<comment type="caution">
    <text evidence="3">The sequence shown here is derived from an EMBL/GenBank/DDBJ whole genome shotgun (WGS) entry which is preliminary data.</text>
</comment>
<protein>
    <recommendedName>
        <fullName evidence="2">Response regulatory domain-containing protein</fullName>
    </recommendedName>
</protein>
<evidence type="ECO:0000259" key="2">
    <source>
        <dbReference type="PROSITE" id="PS50110"/>
    </source>
</evidence>
<evidence type="ECO:0000313" key="4">
    <source>
        <dbReference type="Proteomes" id="UP000613266"/>
    </source>
</evidence>
<dbReference type="EMBL" id="JAEDAK010000021">
    <property type="protein sequence ID" value="MBH9579375.1"/>
    <property type="molecule type" value="Genomic_DNA"/>
</dbReference>
<proteinExistence type="predicted"/>
<feature type="modified residue" description="4-aspartylphosphate" evidence="1">
    <location>
        <position position="57"/>
    </location>
</feature>
<evidence type="ECO:0000313" key="3">
    <source>
        <dbReference type="EMBL" id="MBH9579375.1"/>
    </source>
</evidence>
<evidence type="ECO:0000256" key="1">
    <source>
        <dbReference type="PROSITE-ProRule" id="PRU00169"/>
    </source>
</evidence>
<dbReference type="InterPro" id="IPR001789">
    <property type="entry name" value="Sig_transdc_resp-reg_receiver"/>
</dbReference>
<sequence>MTPRRLLLVEPQMLWRRTLAAVLRELGIAAVDEFLRVQPAREQLLRLGAEALVISLDGEVDEALALIDLLRTDAQPARARLPVIVLAERCDTELALRLQALQVQRLLLKPFKLRQVLQSVAAIWPGVVPQET</sequence>
<accession>A0A931JB52</accession>
<dbReference type="InterPro" id="IPR011006">
    <property type="entry name" value="CheY-like_superfamily"/>
</dbReference>
<gene>
    <name evidence="3" type="ORF">I7X39_20960</name>
</gene>
<dbReference type="Gene3D" id="3.40.50.2300">
    <property type="match status" value="1"/>
</dbReference>
<dbReference type="GO" id="GO:0000160">
    <property type="term" value="P:phosphorelay signal transduction system"/>
    <property type="evidence" value="ECO:0007669"/>
    <property type="project" value="InterPro"/>
</dbReference>
<dbReference type="Proteomes" id="UP000613266">
    <property type="component" value="Unassembled WGS sequence"/>
</dbReference>
<dbReference type="PROSITE" id="PS50110">
    <property type="entry name" value="RESPONSE_REGULATORY"/>
    <property type="match status" value="1"/>
</dbReference>
<keyword evidence="4" id="KW-1185">Reference proteome</keyword>
<reference evidence="3" key="1">
    <citation type="submission" date="2020-12" db="EMBL/GenBank/DDBJ databases">
        <title>The genome sequence of Inhella sp. 1Y17.</title>
        <authorList>
            <person name="Liu Y."/>
        </authorList>
    </citation>
    <scope>NUCLEOTIDE SEQUENCE</scope>
    <source>
        <strain evidence="3">1Y17</strain>
    </source>
</reference>
<organism evidence="3 4">
    <name type="scientific">Inhella proteolytica</name>
    <dbReference type="NCBI Taxonomy" id="2795029"/>
    <lineage>
        <taxon>Bacteria</taxon>
        <taxon>Pseudomonadati</taxon>
        <taxon>Pseudomonadota</taxon>
        <taxon>Betaproteobacteria</taxon>
        <taxon>Burkholderiales</taxon>
        <taxon>Sphaerotilaceae</taxon>
        <taxon>Inhella</taxon>
    </lineage>
</organism>